<organism evidence="2 3">
    <name type="scientific">Desulfuromonas versatilis</name>
    <dbReference type="NCBI Taxonomy" id="2802975"/>
    <lineage>
        <taxon>Bacteria</taxon>
        <taxon>Pseudomonadati</taxon>
        <taxon>Thermodesulfobacteriota</taxon>
        <taxon>Desulfuromonadia</taxon>
        <taxon>Desulfuromonadales</taxon>
        <taxon>Desulfuromonadaceae</taxon>
        <taxon>Desulfuromonas</taxon>
    </lineage>
</organism>
<dbReference type="InterPro" id="IPR033462">
    <property type="entry name" value="Cache_3-Cache_2"/>
</dbReference>
<keyword evidence="3" id="KW-1185">Reference proteome</keyword>
<dbReference type="RefSeq" id="WP_221250210.1">
    <property type="nucleotide sequence ID" value="NZ_AP024355.1"/>
</dbReference>
<sequence length="326" mass="35587">MLHPLRFKILALAAFLLALAGFGHVLYQSIYGWNLDRWARNQAQQTARNTYLMCRTAQAAIHRSLQAPLSEVRAQLHRAAPQALQGLEMAAGAAGEGEALRPDQALGALLESLRSKTGHPAAVYRRIEETGELVRIGGGEEKTPGGEYPGQVLPGSDPAALRLGAQELVLFPGRAEGRWVMVALLPLRRPGGQGVAGALQVVLTSPELEQLVRRIMATLIGRDGYVFVLGGKGEQRGRYLLSKDGLRDGEDIWDSLDATGRPFIQAIVVQALALAETSGGEELPVVFERYPWQNPGEKSARHKTVAIAYFEPWDWVIGAGYYEDEF</sequence>
<dbReference type="EMBL" id="AP024355">
    <property type="protein sequence ID" value="BCR06834.1"/>
    <property type="molecule type" value="Genomic_DNA"/>
</dbReference>
<proteinExistence type="predicted"/>
<dbReference type="Proteomes" id="UP001319827">
    <property type="component" value="Chromosome"/>
</dbReference>
<dbReference type="Pfam" id="PF17201">
    <property type="entry name" value="Cache_3-Cache_2"/>
    <property type="match status" value="1"/>
</dbReference>
<evidence type="ECO:0000313" key="3">
    <source>
        <dbReference type="Proteomes" id="UP001319827"/>
    </source>
</evidence>
<accession>A0ABN6E595</accession>
<name>A0ABN6E595_9BACT</name>
<reference evidence="2 3" key="2">
    <citation type="journal article" date="2021" name="Int. J. Syst. Evol. Microbiol.">
        <title>Isolation and Polyphasic Characterization of Desulfuromonas versatilis sp. Nov., an Electrogenic Bacteria Capable of Versatile Metabolism Isolated from a Graphene Oxide-Reducing Enrichment Culture.</title>
        <authorList>
            <person name="Xie L."/>
            <person name="Yoshida N."/>
            <person name="Ishii S."/>
            <person name="Meng L."/>
        </authorList>
    </citation>
    <scope>NUCLEOTIDE SEQUENCE [LARGE SCALE GENOMIC DNA]</scope>
    <source>
        <strain evidence="2 3">NIT-T3</strain>
    </source>
</reference>
<feature type="domain" description="Cache 3/Cache 2 fusion" evidence="1">
    <location>
        <begin position="37"/>
        <end position="326"/>
    </location>
</feature>
<dbReference type="Gene3D" id="3.30.450.20">
    <property type="entry name" value="PAS domain"/>
    <property type="match status" value="1"/>
</dbReference>
<protein>
    <recommendedName>
        <fullName evidence="1">Cache 3/Cache 2 fusion domain-containing protein</fullName>
    </recommendedName>
</protein>
<dbReference type="CDD" id="cd18774">
    <property type="entry name" value="PDC2_HK_sensor"/>
    <property type="match status" value="1"/>
</dbReference>
<gene>
    <name evidence="2" type="ORF">DESUT3_39030</name>
</gene>
<evidence type="ECO:0000259" key="1">
    <source>
        <dbReference type="Pfam" id="PF17201"/>
    </source>
</evidence>
<evidence type="ECO:0000313" key="2">
    <source>
        <dbReference type="EMBL" id="BCR06834.1"/>
    </source>
</evidence>
<reference evidence="2 3" key="1">
    <citation type="journal article" date="2016" name="C (Basel)">
        <title>Selective Growth of and Electricity Production by Marine Exoelectrogenic Bacteria in Self-Aggregated Hydrogel of Microbially Reduced Graphene Oxide.</title>
        <authorList>
            <person name="Yoshida N."/>
            <person name="Goto Y."/>
            <person name="Miyata Y."/>
        </authorList>
    </citation>
    <scope>NUCLEOTIDE SEQUENCE [LARGE SCALE GENOMIC DNA]</scope>
    <source>
        <strain evidence="2 3">NIT-T3</strain>
    </source>
</reference>